<dbReference type="RefSeq" id="WP_271634604.1">
    <property type="nucleotide sequence ID" value="NZ_CP094970.1"/>
</dbReference>
<evidence type="ECO:0000313" key="1">
    <source>
        <dbReference type="EMBL" id="UYM05779.1"/>
    </source>
</evidence>
<dbReference type="KEGG" id="sgrg:L0C25_01490"/>
<dbReference type="AlphaFoldDB" id="A0AA46TJ22"/>
<accession>A0AA46TJ22</accession>
<keyword evidence="2" id="KW-1185">Reference proteome</keyword>
<dbReference type="EMBL" id="CP094970">
    <property type="protein sequence ID" value="UYM05779.1"/>
    <property type="molecule type" value="Genomic_DNA"/>
</dbReference>
<reference evidence="1" key="1">
    <citation type="submission" date="2022-01" db="EMBL/GenBank/DDBJ databases">
        <title>Nocardioidaceae gen. sp. A5X3R13.</title>
        <authorList>
            <person name="Lopez Marin M.A."/>
            <person name="Uhlik O."/>
        </authorList>
    </citation>
    <scope>NUCLEOTIDE SEQUENCE</scope>
    <source>
        <strain evidence="1">A5X3R13</strain>
    </source>
</reference>
<protein>
    <submittedName>
        <fullName evidence="1">3-methyladenine DNA glycosylase</fullName>
    </submittedName>
</protein>
<name>A0AA46TJ22_9ACTN</name>
<evidence type="ECO:0000313" key="2">
    <source>
        <dbReference type="Proteomes" id="UP001164390"/>
    </source>
</evidence>
<gene>
    <name evidence="1" type="ORF">L0C25_01490</name>
</gene>
<organism evidence="1 2">
    <name type="scientific">Solicola gregarius</name>
    <dbReference type="NCBI Taxonomy" id="2908642"/>
    <lineage>
        <taxon>Bacteria</taxon>
        <taxon>Bacillati</taxon>
        <taxon>Actinomycetota</taxon>
        <taxon>Actinomycetes</taxon>
        <taxon>Propionibacteriales</taxon>
        <taxon>Nocardioidaceae</taxon>
        <taxon>Solicola</taxon>
    </lineage>
</organism>
<proteinExistence type="predicted"/>
<dbReference type="Proteomes" id="UP001164390">
    <property type="component" value="Chromosome"/>
</dbReference>
<sequence length="301" mass="34337">MALTVWATDDWHPVAAEHRARVRTWTAPHLARRESGVRHPVEDFLFEYYSFSPGKLERWHPGIGQVLAGPGVDGYRALADYRAYDDGVGADPERLGRRRDGLVWMRDLLALTQGRDARTNCFGLHEWAMVYRTRRDEVRHEAYPLRLGHRGTDEVVESHQLRCTHFDAFRFFTDEARPRNAAELSRATQPSKEQPGCLHANMDLYRAAYKFSPFVRSELVADCFELARDIRELDMRASPYDLSSLGYAPVRIEDPAGKAEYVAGQRAFAGRAAVLRGRLIDELDELLGIVRERGPSARIDL</sequence>